<protein>
    <submittedName>
        <fullName evidence="3">Bacteriocin immunity protein</fullName>
    </submittedName>
</protein>
<keyword evidence="2" id="KW-0079">Bacteriocin immunity</keyword>
<gene>
    <name evidence="3" type="ORF">DN820_17125</name>
</gene>
<keyword evidence="4" id="KW-1185">Reference proteome</keyword>
<proteinExistence type="inferred from homology"/>
<evidence type="ECO:0000313" key="3">
    <source>
        <dbReference type="EMBL" id="TLX62281.1"/>
    </source>
</evidence>
<sequence>MSPFKSLPEYTEAEFLHLITEIFDAKGSEERQDELLEHFIVVTGHPDGSDLIYYPNSGADDSPEGVLQAVKQWRANQGLPGFKS</sequence>
<dbReference type="Pfam" id="PF01320">
    <property type="entry name" value="Colicin_Pyocin"/>
    <property type="match status" value="1"/>
</dbReference>
<evidence type="ECO:0000256" key="1">
    <source>
        <dbReference type="ARBA" id="ARBA00009346"/>
    </source>
</evidence>
<accession>A0A5R9QB04</accession>
<comment type="caution">
    <text evidence="3">The sequence shown here is derived from an EMBL/GenBank/DDBJ whole genome shotgun (WGS) entry which is preliminary data.</text>
</comment>
<dbReference type="Gene3D" id="1.10.1200.20">
    <property type="entry name" value="Colicin E immunity protein"/>
    <property type="match status" value="1"/>
</dbReference>
<dbReference type="AlphaFoldDB" id="A0A5R9QB04"/>
<dbReference type="RefSeq" id="WP_138406973.1">
    <property type="nucleotide sequence ID" value="NZ_QLAE01000004.1"/>
</dbReference>
<reference evidence="3 4" key="1">
    <citation type="journal article" date="2017" name="Eur. J. Clin. Microbiol. Infect. Dis.">
        <title>Uncommonly isolated clinical Pseudomonas: identification and phylogenetic assignation.</title>
        <authorList>
            <person name="Mulet M."/>
            <person name="Gomila M."/>
            <person name="Ramirez A."/>
            <person name="Cardew S."/>
            <person name="Moore E.R."/>
            <person name="Lalucat J."/>
            <person name="Garcia-Valdes E."/>
        </authorList>
    </citation>
    <scope>NUCLEOTIDE SEQUENCE [LARGE SCALE GENOMIC DNA]</scope>
    <source>
        <strain evidence="3 4">SD129</strain>
    </source>
</reference>
<dbReference type="SUPFAM" id="SSF47345">
    <property type="entry name" value="Colicin E immunity proteins"/>
    <property type="match status" value="1"/>
</dbReference>
<dbReference type="InterPro" id="IPR000290">
    <property type="entry name" value="Colicin_pyocin"/>
</dbReference>
<dbReference type="Proteomes" id="UP000306753">
    <property type="component" value="Unassembled WGS sequence"/>
</dbReference>
<name>A0A5R9QB04_9GAMM</name>
<evidence type="ECO:0000313" key="4">
    <source>
        <dbReference type="Proteomes" id="UP000306753"/>
    </source>
</evidence>
<dbReference type="GO" id="GO:0015643">
    <property type="term" value="F:toxic substance binding"/>
    <property type="evidence" value="ECO:0007669"/>
    <property type="project" value="InterPro"/>
</dbReference>
<dbReference type="OrthoDB" id="6810874at2"/>
<dbReference type="PRINTS" id="PR01299">
    <property type="entry name" value="PYOCIN"/>
</dbReference>
<dbReference type="InterPro" id="IPR035900">
    <property type="entry name" value="Colicin_E_sf"/>
</dbReference>
<dbReference type="GO" id="GO:0030153">
    <property type="term" value="P:bacteriocin immunity"/>
    <property type="evidence" value="ECO:0007669"/>
    <property type="project" value="UniProtKB-KW"/>
</dbReference>
<dbReference type="EMBL" id="QLAG01000024">
    <property type="protein sequence ID" value="TLX62281.1"/>
    <property type="molecule type" value="Genomic_DNA"/>
</dbReference>
<organism evidence="3 4">
    <name type="scientific">Stutzerimonas nosocomialis</name>
    <dbReference type="NCBI Taxonomy" id="1056496"/>
    <lineage>
        <taxon>Bacteria</taxon>
        <taxon>Pseudomonadati</taxon>
        <taxon>Pseudomonadota</taxon>
        <taxon>Gammaproteobacteria</taxon>
        <taxon>Pseudomonadales</taxon>
        <taxon>Pseudomonadaceae</taxon>
        <taxon>Stutzerimonas</taxon>
    </lineage>
</organism>
<dbReference type="CDD" id="cd16363">
    <property type="entry name" value="Col_Im_like"/>
    <property type="match status" value="1"/>
</dbReference>
<evidence type="ECO:0000256" key="2">
    <source>
        <dbReference type="ARBA" id="ARBA00023025"/>
    </source>
</evidence>
<comment type="similarity">
    <text evidence="1">Belongs to the colicins ColE2/ColE8/ColE9 and pyocins S1/S2 family.</text>
</comment>